<evidence type="ECO:0000256" key="2">
    <source>
        <dbReference type="ARBA" id="ARBA00007931"/>
    </source>
</evidence>
<dbReference type="RefSeq" id="WP_089301455.1">
    <property type="nucleotide sequence ID" value="NZ_FZNW01000010.1"/>
</dbReference>
<keyword evidence="10 14" id="KW-1133">Transmembrane helix</keyword>
<dbReference type="Pfam" id="PF02163">
    <property type="entry name" value="Peptidase_M50"/>
    <property type="match status" value="2"/>
</dbReference>
<keyword evidence="7" id="KW-0677">Repeat</keyword>
<keyword evidence="20" id="KW-1185">Reference proteome</keyword>
<keyword evidence="4 14" id="KW-0645">Protease</keyword>
<dbReference type="OrthoDB" id="9781963at2"/>
<name>A0A238X9S0_9PSEU</name>
<feature type="binding site" evidence="16">
    <location>
        <position position="70"/>
    </location>
    <ligand>
        <name>Zn(2+)</name>
        <dbReference type="ChEBI" id="CHEBI:29105"/>
        <note>catalytic</note>
    </ligand>
</feature>
<keyword evidence="11 14" id="KW-0482">Metalloprotease</keyword>
<keyword evidence="3 14" id="KW-1003">Cell membrane</keyword>
<gene>
    <name evidence="19" type="ORF">SAMN06265360_1107</name>
</gene>
<evidence type="ECO:0000256" key="13">
    <source>
        <dbReference type="ARBA" id="ARBA00023136"/>
    </source>
</evidence>
<feature type="binding site" evidence="16">
    <location>
        <position position="66"/>
    </location>
    <ligand>
        <name>Zn(2+)</name>
        <dbReference type="ChEBI" id="CHEBI:29105"/>
        <note>catalytic</note>
    </ligand>
</feature>
<dbReference type="Pfam" id="PF00571">
    <property type="entry name" value="CBS"/>
    <property type="match status" value="2"/>
</dbReference>
<keyword evidence="5 14" id="KW-0812">Transmembrane</keyword>
<evidence type="ECO:0000313" key="19">
    <source>
        <dbReference type="EMBL" id="SNR55687.1"/>
    </source>
</evidence>
<feature type="transmembrane region" description="Helical" evidence="14">
    <location>
        <begin position="191"/>
        <end position="209"/>
    </location>
</feature>
<evidence type="ECO:0000256" key="6">
    <source>
        <dbReference type="ARBA" id="ARBA00022723"/>
    </source>
</evidence>
<feature type="binding site" evidence="16">
    <location>
        <position position="165"/>
    </location>
    <ligand>
        <name>Zn(2+)</name>
        <dbReference type="ChEBI" id="CHEBI:29105"/>
        <note>catalytic</note>
    </ligand>
</feature>
<dbReference type="GO" id="GO:0008237">
    <property type="term" value="F:metallopeptidase activity"/>
    <property type="evidence" value="ECO:0007669"/>
    <property type="project" value="UniProtKB-UniRule"/>
</dbReference>
<dbReference type="Proteomes" id="UP000198348">
    <property type="component" value="Unassembled WGS sequence"/>
</dbReference>
<dbReference type="AlphaFoldDB" id="A0A238X9S0"/>
<feature type="transmembrane region" description="Helical" evidence="14">
    <location>
        <begin position="108"/>
        <end position="129"/>
    </location>
</feature>
<proteinExistence type="inferred from homology"/>
<keyword evidence="6 14" id="KW-0479">Metal-binding</keyword>
<dbReference type="InterPro" id="IPR016483">
    <property type="entry name" value="UCP006404_Pept_M50_CBS"/>
</dbReference>
<dbReference type="EMBL" id="FZNW01000010">
    <property type="protein sequence ID" value="SNR55687.1"/>
    <property type="molecule type" value="Genomic_DNA"/>
</dbReference>
<evidence type="ECO:0000256" key="17">
    <source>
        <dbReference type="PROSITE-ProRule" id="PRU00703"/>
    </source>
</evidence>
<sequence>MTATVTLGRIAGVRIGLHWSVLGIVAVLAGAGFARWPEIVPGYSSVAYAVAAVTGAVLFLVSLLVHELSHALVARRHGIAVDGITLWLLGGVARLRGEASRPRAELRIAGVGPLASVVVAVLFGLLAWVSTILGIAGLVTVVLSFLALINVVLAIFNLIPAAPLDGGRILRSALWAWRGDRYRAAVWSARAGKGFGFGLIVLGGVWVLTTAGPDGIWWILIGLFIVTVATAEEQQARTSVALAGVRVRDAMTPRPCRVDGSTGVTTFLSEVAPVRKHSAFPVVDASGRPCGLVSVEQAGKVRAERRHVTTLAEVAASLADVPVVGPDEALTDVLPRLDGSAGGRALVVEDGALVGILTSRDVSMISTLRGLDGSAGGRGAGTVFRPAG</sequence>
<dbReference type="GO" id="GO:0046872">
    <property type="term" value="F:metal ion binding"/>
    <property type="evidence" value="ECO:0007669"/>
    <property type="project" value="UniProtKB-UniRule"/>
</dbReference>
<reference evidence="19 20" key="1">
    <citation type="submission" date="2017-06" db="EMBL/GenBank/DDBJ databases">
        <authorList>
            <person name="Kim H.J."/>
            <person name="Triplett B.A."/>
        </authorList>
    </citation>
    <scope>NUCLEOTIDE SEQUENCE [LARGE SCALE GENOMIC DNA]</scope>
    <source>
        <strain evidence="19 20">DSM 45207</strain>
    </source>
</reference>
<feature type="active site" evidence="15">
    <location>
        <position position="67"/>
    </location>
</feature>
<dbReference type="PANTHER" id="PTHR39188:SF3">
    <property type="entry name" value="STAGE IV SPORULATION PROTEIN FB"/>
    <property type="match status" value="1"/>
</dbReference>
<dbReference type="PANTHER" id="PTHR39188">
    <property type="entry name" value="MEMBRANE-ASSOCIATED ZINC METALLOPROTEASE M50B"/>
    <property type="match status" value="1"/>
</dbReference>
<dbReference type="GO" id="GO:0005886">
    <property type="term" value="C:plasma membrane"/>
    <property type="evidence" value="ECO:0007669"/>
    <property type="project" value="UniProtKB-SubCell"/>
</dbReference>
<keyword evidence="12 17" id="KW-0129">CBS domain</keyword>
<dbReference type="GO" id="GO:0006508">
    <property type="term" value="P:proteolysis"/>
    <property type="evidence" value="ECO:0007669"/>
    <property type="project" value="UniProtKB-KW"/>
</dbReference>
<comment type="similarity">
    <text evidence="2 14">Belongs to the peptidase M50B family.</text>
</comment>
<dbReference type="CDD" id="cd06164">
    <property type="entry name" value="S2P-M50_SpoIVFB_CBS"/>
    <property type="match status" value="1"/>
</dbReference>
<evidence type="ECO:0000256" key="14">
    <source>
        <dbReference type="PIRNR" id="PIRNR006404"/>
    </source>
</evidence>
<comment type="subcellular location">
    <subcellularLocation>
        <location evidence="1 14">Cell membrane</location>
        <topology evidence="1 14">Multi-pass membrane protein</topology>
    </subcellularLocation>
</comment>
<evidence type="ECO:0000256" key="4">
    <source>
        <dbReference type="ARBA" id="ARBA00022670"/>
    </source>
</evidence>
<evidence type="ECO:0000256" key="5">
    <source>
        <dbReference type="ARBA" id="ARBA00022692"/>
    </source>
</evidence>
<keyword evidence="9 14" id="KW-0862">Zinc</keyword>
<evidence type="ECO:0000256" key="3">
    <source>
        <dbReference type="ARBA" id="ARBA00022475"/>
    </source>
</evidence>
<feature type="transmembrane region" description="Helical" evidence="14">
    <location>
        <begin position="215"/>
        <end position="231"/>
    </location>
</feature>
<organism evidence="19 20">
    <name type="scientific">Haloechinothrix alba</name>
    <dbReference type="NCBI Taxonomy" id="664784"/>
    <lineage>
        <taxon>Bacteria</taxon>
        <taxon>Bacillati</taxon>
        <taxon>Actinomycetota</taxon>
        <taxon>Actinomycetes</taxon>
        <taxon>Pseudonocardiales</taxon>
        <taxon>Pseudonocardiaceae</taxon>
        <taxon>Haloechinothrix</taxon>
    </lineage>
</organism>
<comment type="cofactor">
    <cofactor evidence="14 16">
        <name>Zn(2+)</name>
        <dbReference type="ChEBI" id="CHEBI:29105"/>
    </cofactor>
    <text evidence="14 16">Binds 1 zinc ion per subunit.</text>
</comment>
<dbReference type="InterPro" id="IPR008915">
    <property type="entry name" value="Peptidase_M50"/>
</dbReference>
<evidence type="ECO:0000256" key="15">
    <source>
        <dbReference type="PIRSR" id="PIRSR006404-1"/>
    </source>
</evidence>
<evidence type="ECO:0000256" key="11">
    <source>
        <dbReference type="ARBA" id="ARBA00023049"/>
    </source>
</evidence>
<keyword evidence="8 14" id="KW-0378">Hydrolase</keyword>
<feature type="transmembrane region" description="Helical" evidence="14">
    <location>
        <begin position="15"/>
        <end position="34"/>
    </location>
</feature>
<evidence type="ECO:0000313" key="20">
    <source>
        <dbReference type="Proteomes" id="UP000198348"/>
    </source>
</evidence>
<protein>
    <recommendedName>
        <fullName evidence="14">Zinc metalloprotease</fullName>
    </recommendedName>
</protein>
<evidence type="ECO:0000256" key="9">
    <source>
        <dbReference type="ARBA" id="ARBA00022833"/>
    </source>
</evidence>
<dbReference type="InterPro" id="IPR046342">
    <property type="entry name" value="CBS_dom_sf"/>
</dbReference>
<evidence type="ECO:0000256" key="8">
    <source>
        <dbReference type="ARBA" id="ARBA00022801"/>
    </source>
</evidence>
<accession>A0A238X9S0</accession>
<feature type="transmembrane region" description="Helical" evidence="14">
    <location>
        <begin position="46"/>
        <end position="65"/>
    </location>
</feature>
<evidence type="ECO:0000256" key="16">
    <source>
        <dbReference type="PIRSR" id="PIRSR006404-2"/>
    </source>
</evidence>
<evidence type="ECO:0000256" key="1">
    <source>
        <dbReference type="ARBA" id="ARBA00004651"/>
    </source>
</evidence>
<evidence type="ECO:0000256" key="10">
    <source>
        <dbReference type="ARBA" id="ARBA00022989"/>
    </source>
</evidence>
<dbReference type="PIRSF" id="PIRSF006404">
    <property type="entry name" value="UCP006404_Pept_M50_CBS"/>
    <property type="match status" value="1"/>
</dbReference>
<evidence type="ECO:0000256" key="7">
    <source>
        <dbReference type="ARBA" id="ARBA00022737"/>
    </source>
</evidence>
<keyword evidence="13 14" id="KW-0472">Membrane</keyword>
<feature type="domain" description="CBS" evidence="18">
    <location>
        <begin position="251"/>
        <end position="310"/>
    </location>
</feature>
<dbReference type="PROSITE" id="PS51371">
    <property type="entry name" value="CBS"/>
    <property type="match status" value="1"/>
</dbReference>
<dbReference type="Gene3D" id="3.10.580.10">
    <property type="entry name" value="CBS-domain"/>
    <property type="match status" value="1"/>
</dbReference>
<feature type="transmembrane region" description="Helical" evidence="14">
    <location>
        <begin position="135"/>
        <end position="159"/>
    </location>
</feature>
<evidence type="ECO:0000256" key="12">
    <source>
        <dbReference type="ARBA" id="ARBA00023122"/>
    </source>
</evidence>
<evidence type="ECO:0000259" key="18">
    <source>
        <dbReference type="PROSITE" id="PS51371"/>
    </source>
</evidence>
<dbReference type="InterPro" id="IPR000644">
    <property type="entry name" value="CBS_dom"/>
</dbReference>
<dbReference type="SUPFAM" id="SSF54631">
    <property type="entry name" value="CBS-domain pair"/>
    <property type="match status" value="1"/>
</dbReference>